<name>A0A6J4H6T2_9CHLR</name>
<evidence type="ECO:0000313" key="1">
    <source>
        <dbReference type="EMBL" id="CAA9215763.1"/>
    </source>
</evidence>
<sequence length="34" mass="4060">ARRKYPYRLWLEDKLSAKLQTMAIFSPHCLVNLP</sequence>
<organism evidence="1">
    <name type="scientific">uncultured Chloroflexia bacterium</name>
    <dbReference type="NCBI Taxonomy" id="1672391"/>
    <lineage>
        <taxon>Bacteria</taxon>
        <taxon>Bacillati</taxon>
        <taxon>Chloroflexota</taxon>
        <taxon>Chloroflexia</taxon>
        <taxon>environmental samples</taxon>
    </lineage>
</organism>
<dbReference type="AlphaFoldDB" id="A0A6J4H6T2"/>
<reference evidence="1" key="1">
    <citation type="submission" date="2020-02" db="EMBL/GenBank/DDBJ databases">
        <authorList>
            <person name="Meier V. D."/>
        </authorList>
    </citation>
    <scope>NUCLEOTIDE SEQUENCE</scope>
    <source>
        <strain evidence="1">AVDCRST_MAG93</strain>
    </source>
</reference>
<feature type="non-terminal residue" evidence="1">
    <location>
        <position position="1"/>
    </location>
</feature>
<proteinExistence type="predicted"/>
<protein>
    <submittedName>
        <fullName evidence="1">Uncharacterized protein</fullName>
    </submittedName>
</protein>
<dbReference type="EMBL" id="CADCTR010000071">
    <property type="protein sequence ID" value="CAA9215763.1"/>
    <property type="molecule type" value="Genomic_DNA"/>
</dbReference>
<gene>
    <name evidence="1" type="ORF">AVDCRST_MAG93-223</name>
</gene>
<accession>A0A6J4H6T2</accession>